<evidence type="ECO:0000313" key="2">
    <source>
        <dbReference type="EMBL" id="PPQ89415.1"/>
    </source>
</evidence>
<feature type="region of interest" description="Disordered" evidence="1">
    <location>
        <begin position="188"/>
        <end position="215"/>
    </location>
</feature>
<keyword evidence="3" id="KW-1185">Reference proteome</keyword>
<evidence type="ECO:0000256" key="1">
    <source>
        <dbReference type="SAM" id="MobiDB-lite"/>
    </source>
</evidence>
<feature type="compositionally biased region" description="Polar residues" evidence="1">
    <location>
        <begin position="193"/>
        <end position="212"/>
    </location>
</feature>
<feature type="compositionally biased region" description="Basic residues" evidence="1">
    <location>
        <begin position="125"/>
        <end position="135"/>
    </location>
</feature>
<dbReference type="InParanoid" id="A0A409XF98"/>
<reference evidence="2 3" key="1">
    <citation type="journal article" date="2018" name="Evol. Lett.">
        <title>Horizontal gene cluster transfer increased hallucinogenic mushroom diversity.</title>
        <authorList>
            <person name="Reynolds H.T."/>
            <person name="Vijayakumar V."/>
            <person name="Gluck-Thaler E."/>
            <person name="Korotkin H.B."/>
            <person name="Matheny P.B."/>
            <person name="Slot J.C."/>
        </authorList>
    </citation>
    <scope>NUCLEOTIDE SEQUENCE [LARGE SCALE GENOMIC DNA]</scope>
    <source>
        <strain evidence="2 3">2631</strain>
    </source>
</reference>
<feature type="compositionally biased region" description="Polar residues" evidence="1">
    <location>
        <begin position="52"/>
        <end position="67"/>
    </location>
</feature>
<evidence type="ECO:0000313" key="3">
    <source>
        <dbReference type="Proteomes" id="UP000283269"/>
    </source>
</evidence>
<feature type="compositionally biased region" description="Low complexity" evidence="1">
    <location>
        <begin position="38"/>
        <end position="51"/>
    </location>
</feature>
<organism evidence="2 3">
    <name type="scientific">Psilocybe cyanescens</name>
    <dbReference type="NCBI Taxonomy" id="93625"/>
    <lineage>
        <taxon>Eukaryota</taxon>
        <taxon>Fungi</taxon>
        <taxon>Dikarya</taxon>
        <taxon>Basidiomycota</taxon>
        <taxon>Agaricomycotina</taxon>
        <taxon>Agaricomycetes</taxon>
        <taxon>Agaricomycetidae</taxon>
        <taxon>Agaricales</taxon>
        <taxon>Agaricineae</taxon>
        <taxon>Strophariaceae</taxon>
        <taxon>Psilocybe</taxon>
    </lineage>
</organism>
<feature type="region of interest" description="Disordered" evidence="1">
    <location>
        <begin position="38"/>
        <end position="76"/>
    </location>
</feature>
<dbReference type="EMBL" id="NHYD01001887">
    <property type="protein sequence ID" value="PPQ89415.1"/>
    <property type="molecule type" value="Genomic_DNA"/>
</dbReference>
<gene>
    <name evidence="2" type="ORF">CVT25_002233</name>
</gene>
<feature type="region of interest" description="Disordered" evidence="1">
    <location>
        <begin position="103"/>
        <end position="146"/>
    </location>
</feature>
<sequence>MIVQLTLDDVEDCIEPLPWPRQSDSRWKTNHVSQFPTTSSAFSLFPSSSSSQDNTCRSSSPESSGYQEAQGEGPSDLARLRTSAFWELRQSVTENGEGLVRRMRDYERSRSRYQTHQKAKEAEKRGRKRLPRRQKTSVNASEEEDGEDILISSGDASSHIHLGSFLCKRSRSLDVMDVDGQKETWSPIHHMRSQSSGPSPDTHYTSGSQHCQSDGEDPVSFEDVMCIHDSFTNPMLVPTPALSHSSYESANSSLLSLALPPSVFESESAFPSTASEKALAALSLALENGAGSITDYSSIWKYQEQFNLGDDHGELWK</sequence>
<proteinExistence type="predicted"/>
<dbReference type="Proteomes" id="UP000283269">
    <property type="component" value="Unassembled WGS sequence"/>
</dbReference>
<dbReference type="AlphaFoldDB" id="A0A409XF98"/>
<accession>A0A409XF98</accession>
<comment type="caution">
    <text evidence="2">The sequence shown here is derived from an EMBL/GenBank/DDBJ whole genome shotgun (WGS) entry which is preliminary data.</text>
</comment>
<dbReference type="OrthoDB" id="2688840at2759"/>
<protein>
    <submittedName>
        <fullName evidence="2">Uncharacterized protein</fullName>
    </submittedName>
</protein>
<name>A0A409XF98_PSICY</name>